<dbReference type="SUPFAM" id="SSF52540">
    <property type="entry name" value="P-loop containing nucleoside triphosphate hydrolases"/>
    <property type="match status" value="1"/>
</dbReference>
<dbReference type="InterPro" id="IPR011579">
    <property type="entry name" value="ATPase_dom"/>
</dbReference>
<dbReference type="GO" id="GO:0005524">
    <property type="term" value="F:ATP binding"/>
    <property type="evidence" value="ECO:0007669"/>
    <property type="project" value="UniProtKB-KW"/>
</dbReference>
<dbReference type="PANTHER" id="PTHR34704">
    <property type="entry name" value="ATPASE"/>
    <property type="match status" value="1"/>
</dbReference>
<name>A0ABV6YJM7_UNCEI</name>
<dbReference type="Gene3D" id="3.40.50.300">
    <property type="entry name" value="P-loop containing nucleotide triphosphate hydrolases"/>
    <property type="match status" value="1"/>
</dbReference>
<keyword evidence="2" id="KW-0547">Nucleotide-binding</keyword>
<dbReference type="Proteomes" id="UP001593833">
    <property type="component" value="Unassembled WGS sequence"/>
</dbReference>
<proteinExistence type="predicted"/>
<comment type="caution">
    <text evidence="2">The sequence shown here is derived from an EMBL/GenBank/DDBJ whole genome shotgun (WGS) entry which is preliminary data.</text>
</comment>
<keyword evidence="3" id="KW-1185">Reference proteome</keyword>
<gene>
    <name evidence="2" type="ORF">ACFL6M_01965</name>
</gene>
<dbReference type="PANTHER" id="PTHR34704:SF1">
    <property type="entry name" value="ATPASE"/>
    <property type="match status" value="1"/>
</dbReference>
<organism evidence="2 3">
    <name type="scientific">Eiseniibacteriota bacterium</name>
    <dbReference type="NCBI Taxonomy" id="2212470"/>
    <lineage>
        <taxon>Bacteria</taxon>
        <taxon>Candidatus Eiseniibacteriota</taxon>
    </lineage>
</organism>
<sequence>MASSFVGRRPQLQLLQAIRYDTPEAHLTAIYGRRRIGKTRLVKEAYKNADLLHFEGLEGVGSREQKRHFLKTLSRHSGKQAHQLASMADWEDLLVLLAEYVAERPCVIFFDEFQWMAAERSDLIGKLKYVWDNYFKEAGHVHLILCGSVSSFLVKKVIRSRALYGRIDNIIHLGPLEFADARTGFFANRSVLEALEYYLVFGGVPKYLEMYAANRSVRLNISNLCFKPGAYFLEEFERLFASHFGKVHHYRSVVEFLAGRAFASREEIAKHTGLHSGGRISGFLENLVLAGFIESYGSIHSPRATRLKRYRIADPYLRFYFRFICPLVGRIARAQEGVPLPQALPEKRYGIFLGLAFESFCSQHAHSIAKTLGFSAVAYECGSWFKRRGVSAGAQIDLLYKRADNVITLCEIKHRSKVTKEVIAEVEAKVEAMGVRNSVTIEKVLISALPPGKELYDAAYFVRILTAEDFATQRTVDPH</sequence>
<evidence type="ECO:0000259" key="1">
    <source>
        <dbReference type="Pfam" id="PF01637"/>
    </source>
</evidence>
<dbReference type="EMBL" id="JBHPKH010000012">
    <property type="protein sequence ID" value="MFC1572341.1"/>
    <property type="molecule type" value="Genomic_DNA"/>
</dbReference>
<reference evidence="2 3" key="1">
    <citation type="submission" date="2024-09" db="EMBL/GenBank/DDBJ databases">
        <authorList>
            <person name="D'Angelo T."/>
        </authorList>
    </citation>
    <scope>NUCLEOTIDE SEQUENCE [LARGE SCALE GENOMIC DNA]</scope>
    <source>
        <strain evidence="2">SAG AM-320-E07</strain>
    </source>
</reference>
<evidence type="ECO:0000313" key="2">
    <source>
        <dbReference type="EMBL" id="MFC1572341.1"/>
    </source>
</evidence>
<feature type="domain" description="ATPase" evidence="1">
    <location>
        <begin position="6"/>
        <end position="210"/>
    </location>
</feature>
<dbReference type="InterPro" id="IPR027417">
    <property type="entry name" value="P-loop_NTPase"/>
</dbReference>
<evidence type="ECO:0000313" key="3">
    <source>
        <dbReference type="Proteomes" id="UP001593833"/>
    </source>
</evidence>
<keyword evidence="2" id="KW-0067">ATP-binding</keyword>
<accession>A0ABV6YJM7</accession>
<protein>
    <submittedName>
        <fullName evidence="2">ATP-binding protein</fullName>
    </submittedName>
</protein>
<dbReference type="Pfam" id="PF01637">
    <property type="entry name" value="ATPase_2"/>
    <property type="match status" value="1"/>
</dbReference>